<dbReference type="PANTHER" id="PTHR28653:SF1">
    <property type="entry name" value="ATPASE SWSAP1"/>
    <property type="match status" value="1"/>
</dbReference>
<protein>
    <submittedName>
        <fullName evidence="1">SWIM-type zinc finger 7 associated protein 1</fullName>
    </submittedName>
</protein>
<proteinExistence type="predicted"/>
<name>A0A668A9Y5_9TELE</name>
<dbReference type="AlphaFoldDB" id="A0A668A9Y5"/>
<keyword evidence="2" id="KW-1185">Reference proteome</keyword>
<evidence type="ECO:0000313" key="2">
    <source>
        <dbReference type="Proteomes" id="UP000472263"/>
    </source>
</evidence>
<reference evidence="1" key="2">
    <citation type="submission" date="2025-08" db="UniProtKB">
        <authorList>
            <consortium name="Ensembl"/>
        </authorList>
    </citation>
    <scope>IDENTIFICATION</scope>
</reference>
<organism evidence="1 2">
    <name type="scientific">Myripristis murdjan</name>
    <name type="common">pinecone soldierfish</name>
    <dbReference type="NCBI Taxonomy" id="586833"/>
    <lineage>
        <taxon>Eukaryota</taxon>
        <taxon>Metazoa</taxon>
        <taxon>Chordata</taxon>
        <taxon>Craniata</taxon>
        <taxon>Vertebrata</taxon>
        <taxon>Euteleostomi</taxon>
        <taxon>Actinopterygii</taxon>
        <taxon>Neopterygii</taxon>
        <taxon>Teleostei</taxon>
        <taxon>Neoteleostei</taxon>
        <taxon>Acanthomorphata</taxon>
        <taxon>Holocentriformes</taxon>
        <taxon>Holocentridae</taxon>
        <taxon>Myripristis</taxon>
    </lineage>
</organism>
<dbReference type="PANTHER" id="PTHR28653">
    <property type="match status" value="1"/>
</dbReference>
<dbReference type="Ensembl" id="ENSMMDT00005051245.1">
    <property type="protein sequence ID" value="ENSMMDP00005050252.1"/>
    <property type="gene ID" value="ENSMMDG00005022807.1"/>
</dbReference>
<dbReference type="GO" id="GO:0003697">
    <property type="term" value="F:single-stranded DNA binding"/>
    <property type="evidence" value="ECO:0007669"/>
    <property type="project" value="TreeGrafter"/>
</dbReference>
<dbReference type="Proteomes" id="UP000472263">
    <property type="component" value="Chromosome 8"/>
</dbReference>
<reference evidence="1" key="1">
    <citation type="submission" date="2019-06" db="EMBL/GenBank/DDBJ databases">
        <authorList>
            <consortium name="Wellcome Sanger Institute Data Sharing"/>
        </authorList>
    </citation>
    <scope>NUCLEOTIDE SEQUENCE [LARGE SCALE GENOMIC DNA]</scope>
</reference>
<dbReference type="InParanoid" id="A0A668A9Y5"/>
<dbReference type="GO" id="GO:0000724">
    <property type="term" value="P:double-strand break repair via homologous recombination"/>
    <property type="evidence" value="ECO:0007669"/>
    <property type="project" value="TreeGrafter"/>
</dbReference>
<evidence type="ECO:0000313" key="1">
    <source>
        <dbReference type="Ensembl" id="ENSMMDP00005050252.1"/>
    </source>
</evidence>
<reference evidence="1" key="3">
    <citation type="submission" date="2025-09" db="UniProtKB">
        <authorList>
            <consortium name="Ensembl"/>
        </authorList>
    </citation>
    <scope>IDENTIFICATION</scope>
</reference>
<dbReference type="GO" id="GO:0097196">
    <property type="term" value="C:Shu complex"/>
    <property type="evidence" value="ECO:0007669"/>
    <property type="project" value="TreeGrafter"/>
</dbReference>
<accession>A0A668A9Y5</accession>
<dbReference type="GeneTree" id="ENSGT00940000167287"/>
<sequence>MNLYNHKLEDNSKNINCSKILTVEDLLQQVASLHETVSTAPTPPSLVIVDRLEGYLHGSQSCAAHVSALLCDTAAFLTQILEQRGSSSAPCRVIASYHSELQAGSASGELPAPDPILAVLDRYFQVRCTLDRDRSCKATAAGLQELWHIFLSGTGLTEASPAKGSEVRNVGVAHEWQLVIFPDGLMEFTLV</sequence>
<dbReference type="FunCoup" id="A0A668A9Y5">
    <property type="interactions" value="353"/>
</dbReference>